<dbReference type="GO" id="GO:0051536">
    <property type="term" value="F:iron-sulfur cluster binding"/>
    <property type="evidence" value="ECO:0007669"/>
    <property type="project" value="UniProtKB-KW"/>
</dbReference>
<dbReference type="InterPro" id="IPR009051">
    <property type="entry name" value="Helical_ferredxn"/>
</dbReference>
<dbReference type="InterPro" id="IPR016164">
    <property type="entry name" value="FAD-linked_Oxase-like_C"/>
</dbReference>
<evidence type="ECO:0000256" key="8">
    <source>
        <dbReference type="ARBA" id="ARBA00023004"/>
    </source>
</evidence>
<feature type="domain" description="FAD-binding PCMH-type" evidence="12">
    <location>
        <begin position="41"/>
        <end position="269"/>
    </location>
</feature>
<keyword evidence="4" id="KW-0479">Metal-binding</keyword>
<reference evidence="13 14" key="1">
    <citation type="submission" date="2018-07" db="EMBL/GenBank/DDBJ databases">
        <title>Freshwater and sediment microbial communities from various areas in North America, analyzing microbe dynamics in response to fracking.</title>
        <authorList>
            <person name="Lamendella R."/>
        </authorList>
    </citation>
    <scope>NUCLEOTIDE SEQUENCE [LARGE SCALE GENOMIC DNA]</scope>
    <source>
        <strain evidence="13 14">160A</strain>
    </source>
</reference>
<dbReference type="InterPro" id="IPR004113">
    <property type="entry name" value="FAD-bd_oxidored_4_C"/>
</dbReference>
<dbReference type="Pfam" id="PF01565">
    <property type="entry name" value="FAD_binding_4"/>
    <property type="match status" value="1"/>
</dbReference>
<sequence>MGRRNINSKKFWQQLKLILPDSRIFTDTLYTLAKGTDAGFYRLIPEMVLRVESEKEMVRVLELCSFFEIPVTFKSGGTSLSGQTITNSVLIDTGDGFSDFKISPDGQYARFQSGISGGLANARLTSYGRKLGPSPASINSARIGGIVSNNASGASYGIRYNSYNTVESMRIVLADGTVLDTGDSESRRSFEKTHSGMLSQLKDLSKSARSNEGVRKKIQHKFELKNTCGYGVNSLIDFEDPIDVLQHLMIGSEGTLGFISEVSFKTVREYGLKATSMVFFKNIKSACEAILPLRGCSVSAAELMDRNALRSVENKSGMPPVLKTLDEEVVALLIETSAEEEDLLYTRMKEIEEALNFFDTVYPVEFTTDKDEYNKLWKVRKGLFTSAAASRPKGTACIIEDLAFRAEVLGDALVDLKKLIEEFGYVGYVIWGHLLDGNIHFVMMPDFNKRSGVETYCKFMEALVKMVVHKYDGSLKAEHGTGRNMAPFVREEWGEEIYDLMKKIKDVIDPRGILNPGVIINDDPEIHLKNLKPLPVAHDLIDNCIECGFCEINCPSRGITLTPRQRIVAYREMHRLSLEGNDKDRLSELKKRYNYDGDATCATDGLCELACPVDINTGKLIKDLRLDGNSSTGNKVASWIANHMSSVTLSGRFVLGVVGGAHRVLGTKVMSGVSSFLFKVSGHRIPLWNPNMPHGGPSYSVYESNGQGSGKDTVVYFPTCINRTMGKSADYGKEMAVVEKTRQLLEKAGFNVVFPEGLKNLCCGMAFDSKGFKEQGLRKAKELDQALLKASQSGKYPVYCDMSPCLLRMKETLSSELDLYEPVEFILKYFPDRLHFKKLNKKIAIHTTCSSTKMGLENKLLQLAQMCAEGVIVPDEVGCCGWAGDRGFTHPELNASALKPLKRQLPDDVESGYSTSRTCEIGLSLHSGISYKSIVYLVDEATEKYNTGSF</sequence>
<keyword evidence="14" id="KW-1185">Reference proteome</keyword>
<dbReference type="AlphaFoldDB" id="A0A368VE94"/>
<dbReference type="PROSITE" id="PS51387">
    <property type="entry name" value="FAD_PCMH"/>
    <property type="match status" value="1"/>
</dbReference>
<evidence type="ECO:0000313" key="14">
    <source>
        <dbReference type="Proteomes" id="UP000252733"/>
    </source>
</evidence>
<evidence type="ECO:0000256" key="5">
    <source>
        <dbReference type="ARBA" id="ARBA00022827"/>
    </source>
</evidence>
<dbReference type="Pfam" id="PF02754">
    <property type="entry name" value="CCG"/>
    <property type="match status" value="1"/>
</dbReference>
<dbReference type="InterPro" id="IPR016167">
    <property type="entry name" value="FAD-bd_PCMH_sub1"/>
</dbReference>
<evidence type="ECO:0000256" key="7">
    <source>
        <dbReference type="ARBA" id="ARBA00023002"/>
    </source>
</evidence>
<keyword evidence="3" id="KW-0285">Flavoprotein</keyword>
<dbReference type="SUPFAM" id="SSF56176">
    <property type="entry name" value="FAD-binding/transporter-associated domain-like"/>
    <property type="match status" value="1"/>
</dbReference>
<dbReference type="GO" id="GO:0004458">
    <property type="term" value="F:D-lactate dehydrogenase (cytochrome) activity"/>
    <property type="evidence" value="ECO:0007669"/>
    <property type="project" value="UniProtKB-EC"/>
</dbReference>
<dbReference type="GO" id="GO:0008720">
    <property type="term" value="F:D-lactate dehydrogenase (NAD+) activity"/>
    <property type="evidence" value="ECO:0007669"/>
    <property type="project" value="TreeGrafter"/>
</dbReference>
<evidence type="ECO:0000259" key="12">
    <source>
        <dbReference type="PROSITE" id="PS51387"/>
    </source>
</evidence>
<dbReference type="InterPro" id="IPR017896">
    <property type="entry name" value="4Fe4S_Fe-S-bd"/>
</dbReference>
<protein>
    <recommendedName>
        <fullName evidence="10">D-lactate dehydrogenase (cytochrome)</fullName>
        <ecNumber evidence="10">1.1.2.4</ecNumber>
    </recommendedName>
</protein>
<dbReference type="Gene3D" id="1.10.1060.10">
    <property type="entry name" value="Alpha-helical ferredoxin"/>
    <property type="match status" value="1"/>
</dbReference>
<evidence type="ECO:0000256" key="3">
    <source>
        <dbReference type="ARBA" id="ARBA00022630"/>
    </source>
</evidence>
<evidence type="ECO:0000256" key="9">
    <source>
        <dbReference type="ARBA" id="ARBA00023014"/>
    </source>
</evidence>
<dbReference type="PANTHER" id="PTHR11748">
    <property type="entry name" value="D-LACTATE DEHYDROGENASE"/>
    <property type="match status" value="1"/>
</dbReference>
<dbReference type="Proteomes" id="UP000252733">
    <property type="component" value="Unassembled WGS sequence"/>
</dbReference>
<dbReference type="PROSITE" id="PS00198">
    <property type="entry name" value="4FE4S_FER_1"/>
    <property type="match status" value="1"/>
</dbReference>
<dbReference type="Pfam" id="PF12838">
    <property type="entry name" value="Fer4_7"/>
    <property type="match status" value="1"/>
</dbReference>
<dbReference type="InterPro" id="IPR016166">
    <property type="entry name" value="FAD-bd_PCMH"/>
</dbReference>
<evidence type="ECO:0000256" key="1">
    <source>
        <dbReference type="ARBA" id="ARBA00001974"/>
    </source>
</evidence>
<dbReference type="SUPFAM" id="SSF55103">
    <property type="entry name" value="FAD-linked oxidases, C-terminal domain"/>
    <property type="match status" value="1"/>
</dbReference>
<dbReference type="SUPFAM" id="SSF46548">
    <property type="entry name" value="alpha-helical ferredoxin"/>
    <property type="match status" value="1"/>
</dbReference>
<dbReference type="GO" id="GO:1903457">
    <property type="term" value="P:lactate catabolic process"/>
    <property type="evidence" value="ECO:0007669"/>
    <property type="project" value="TreeGrafter"/>
</dbReference>
<dbReference type="EMBL" id="QPIZ01000006">
    <property type="protein sequence ID" value="RCW37331.1"/>
    <property type="molecule type" value="Genomic_DNA"/>
</dbReference>
<dbReference type="EC" id="1.1.2.4" evidence="10"/>
<comment type="similarity">
    <text evidence="2">Belongs to the FAD-binding oxidoreductase/transferase type 4 family.</text>
</comment>
<dbReference type="GO" id="GO:0071949">
    <property type="term" value="F:FAD binding"/>
    <property type="evidence" value="ECO:0007669"/>
    <property type="project" value="InterPro"/>
</dbReference>
<dbReference type="PANTHER" id="PTHR11748:SF111">
    <property type="entry name" value="D-LACTATE DEHYDROGENASE, MITOCHONDRIAL-RELATED"/>
    <property type="match status" value="1"/>
</dbReference>
<accession>A0A368VE94</accession>
<dbReference type="Pfam" id="PF02913">
    <property type="entry name" value="FAD-oxidase_C"/>
    <property type="match status" value="1"/>
</dbReference>
<keyword evidence="9" id="KW-0411">Iron-sulfur</keyword>
<dbReference type="Gene3D" id="3.30.70.2740">
    <property type="match status" value="1"/>
</dbReference>
<dbReference type="PROSITE" id="PS51379">
    <property type="entry name" value="4FE4S_FER_2"/>
    <property type="match status" value="1"/>
</dbReference>
<keyword evidence="8" id="KW-0408">Iron</keyword>
<dbReference type="InterPro" id="IPR036318">
    <property type="entry name" value="FAD-bd_PCMH-like_sf"/>
</dbReference>
<dbReference type="InterPro" id="IPR017900">
    <property type="entry name" value="4Fe4S_Fe_S_CS"/>
</dbReference>
<evidence type="ECO:0000256" key="2">
    <source>
        <dbReference type="ARBA" id="ARBA00008000"/>
    </source>
</evidence>
<dbReference type="FunFam" id="1.10.45.10:FF:000001">
    <property type="entry name" value="D-lactate dehydrogenase mitochondrial"/>
    <property type="match status" value="1"/>
</dbReference>
<evidence type="ECO:0000256" key="6">
    <source>
        <dbReference type="ARBA" id="ARBA00022946"/>
    </source>
</evidence>
<name>A0A368VE94_9BACT</name>
<organism evidence="13 14">
    <name type="scientific">Marinilabilia salmonicolor</name>
    <dbReference type="NCBI Taxonomy" id="989"/>
    <lineage>
        <taxon>Bacteria</taxon>
        <taxon>Pseudomonadati</taxon>
        <taxon>Bacteroidota</taxon>
        <taxon>Bacteroidia</taxon>
        <taxon>Marinilabiliales</taxon>
        <taxon>Marinilabiliaceae</taxon>
        <taxon>Marinilabilia</taxon>
    </lineage>
</organism>
<keyword evidence="7" id="KW-0560">Oxidoreductase</keyword>
<dbReference type="InterPro" id="IPR016171">
    <property type="entry name" value="Vanillyl_alc_oxidase_C-sub2"/>
</dbReference>
<dbReference type="Gene3D" id="3.30.70.2190">
    <property type="match status" value="1"/>
</dbReference>
<keyword evidence="6" id="KW-0809">Transit peptide</keyword>
<dbReference type="RefSeq" id="WP_114436728.1">
    <property type="nucleotide sequence ID" value="NZ_QPIZ01000006.1"/>
</dbReference>
<evidence type="ECO:0000313" key="13">
    <source>
        <dbReference type="EMBL" id="RCW37331.1"/>
    </source>
</evidence>
<dbReference type="GO" id="GO:0046872">
    <property type="term" value="F:metal ion binding"/>
    <property type="evidence" value="ECO:0007669"/>
    <property type="project" value="UniProtKB-KW"/>
</dbReference>
<evidence type="ECO:0000256" key="4">
    <source>
        <dbReference type="ARBA" id="ARBA00022723"/>
    </source>
</evidence>
<dbReference type="Gene3D" id="3.30.465.10">
    <property type="match status" value="1"/>
</dbReference>
<dbReference type="InterPro" id="IPR016169">
    <property type="entry name" value="FAD-bd_PCMH_sub2"/>
</dbReference>
<proteinExistence type="inferred from homology"/>
<evidence type="ECO:0000256" key="10">
    <source>
        <dbReference type="ARBA" id="ARBA00038897"/>
    </source>
</evidence>
<evidence type="ECO:0000259" key="11">
    <source>
        <dbReference type="PROSITE" id="PS51379"/>
    </source>
</evidence>
<comment type="caution">
    <text evidence="13">The sequence shown here is derived from an EMBL/GenBank/DDBJ whole genome shotgun (WGS) entry which is preliminary data.</text>
</comment>
<dbReference type="InterPro" id="IPR006094">
    <property type="entry name" value="Oxid_FAD_bind_N"/>
</dbReference>
<dbReference type="Gene3D" id="3.30.43.10">
    <property type="entry name" value="Uridine Diphospho-n-acetylenolpyruvylglucosamine Reductase, domain 2"/>
    <property type="match status" value="1"/>
</dbReference>
<keyword evidence="5" id="KW-0274">FAD</keyword>
<dbReference type="Gene3D" id="1.10.45.10">
    <property type="entry name" value="Vanillyl-alcohol Oxidase, Chain A, domain 4"/>
    <property type="match status" value="1"/>
</dbReference>
<gene>
    <name evidence="13" type="ORF">DFO77_10623</name>
</gene>
<dbReference type="InterPro" id="IPR004017">
    <property type="entry name" value="Cys_rich_dom"/>
</dbReference>
<feature type="domain" description="4Fe-4S ferredoxin-type" evidence="11">
    <location>
        <begin position="534"/>
        <end position="564"/>
    </location>
</feature>
<comment type="cofactor">
    <cofactor evidence="1">
        <name>FAD</name>
        <dbReference type="ChEBI" id="CHEBI:57692"/>
    </cofactor>
</comment>